<dbReference type="Ensembl" id="ENSPMET00000004921.1">
    <property type="protein sequence ID" value="ENSPMEP00000025508.1"/>
    <property type="gene ID" value="ENSPMEG00000008558.1"/>
</dbReference>
<dbReference type="InterPro" id="IPR007110">
    <property type="entry name" value="Ig-like_dom"/>
</dbReference>
<dbReference type="GO" id="GO:0007166">
    <property type="term" value="P:cell surface receptor signaling pathway"/>
    <property type="evidence" value="ECO:0007669"/>
    <property type="project" value="TreeGrafter"/>
</dbReference>
<dbReference type="SUPFAM" id="SSF48726">
    <property type="entry name" value="Immunoglobulin"/>
    <property type="match status" value="3"/>
</dbReference>
<dbReference type="SMART" id="SM00409">
    <property type="entry name" value="IG"/>
    <property type="match status" value="4"/>
</dbReference>
<keyword evidence="1" id="KW-0732">Signal</keyword>
<dbReference type="AlphaFoldDB" id="A0A3B3YED1"/>
<dbReference type="SMART" id="SM00408">
    <property type="entry name" value="IGc2"/>
    <property type="match status" value="2"/>
</dbReference>
<name>A0A3B3YED1_9TELE</name>
<sequence>MLTMLMLTQVTAAQHVVVTRRPNWPEMFSGETITLTCEVQGGETTEWTCEWRRPGLATHRTNSKDWTFIVSQSSSGDYLCQCKLRDDWYSSTQRSNAITLSVSDAVLTTESNWSTFYSGEFVTFRCDMNEGENSDWEYKLNKNNESYLSIKKDKNSMLALNHSGEYQCCGHRRNSAQTKCSNTVTDNPEKIVYLYFYFTLFQIYYLLEPSAGWKYRWWRRTIKSPKPEIATNNTENRNITVTQGGIYRCEGVRGNPAFMSNASRDVTIKITFSNKVVVTRRPNRPLVFSGETITLTCEVQGGETTEWKCDWNRDGSLVNRTNSKDWMFNISESSSGNYMCRCRRRDDWFSSTPWSEAVSLSVSGESSASLSVNPDRVQHFKSQPVSLKCEGNSAEWRVKRITEKGDLSYCSIWGKMTGSTCTIKSFFDNSGVFWCESKSGEFSNAVNITVHDDNYDEPLLVSPVHPVTEGDPVTLRCREKDQLLSNVFFYHNDKLLHNDSRGELNISAVSKSDEGFYKCQRSGKDSPRSWMSVRVADGPSDATYSQIELRDFLKNCEFFVVKYVFMSLRCS</sequence>
<dbReference type="Proteomes" id="UP000261480">
    <property type="component" value="Unplaced"/>
</dbReference>
<reference evidence="4" key="2">
    <citation type="submission" date="2025-09" db="UniProtKB">
        <authorList>
            <consortium name="Ensembl"/>
        </authorList>
    </citation>
    <scope>IDENTIFICATION</scope>
</reference>
<dbReference type="InterPro" id="IPR036179">
    <property type="entry name" value="Ig-like_dom_sf"/>
</dbReference>
<dbReference type="GO" id="GO:0004888">
    <property type="term" value="F:transmembrane signaling receptor activity"/>
    <property type="evidence" value="ECO:0007669"/>
    <property type="project" value="TreeGrafter"/>
</dbReference>
<reference evidence="4" key="1">
    <citation type="submission" date="2025-08" db="UniProtKB">
        <authorList>
            <consortium name="Ensembl"/>
        </authorList>
    </citation>
    <scope>IDENTIFICATION</scope>
</reference>
<evidence type="ECO:0000256" key="2">
    <source>
        <dbReference type="ARBA" id="ARBA00023157"/>
    </source>
</evidence>
<accession>A0A3B3YED1</accession>
<feature type="domain" description="Ig-like" evidence="3">
    <location>
        <begin position="256"/>
        <end position="361"/>
    </location>
</feature>
<evidence type="ECO:0000256" key="1">
    <source>
        <dbReference type="ARBA" id="ARBA00022729"/>
    </source>
</evidence>
<dbReference type="PROSITE" id="PS50835">
    <property type="entry name" value="IG_LIKE"/>
    <property type="match status" value="3"/>
</dbReference>
<feature type="domain" description="Ig-like" evidence="3">
    <location>
        <begin position="458"/>
        <end position="536"/>
    </location>
</feature>
<dbReference type="STRING" id="48701.ENSPMEP00000025508"/>
<feature type="domain" description="Ig-like" evidence="3">
    <location>
        <begin position="30"/>
        <end position="101"/>
    </location>
</feature>
<evidence type="ECO:0000259" key="3">
    <source>
        <dbReference type="PROSITE" id="PS50835"/>
    </source>
</evidence>
<dbReference type="Gene3D" id="2.60.40.10">
    <property type="entry name" value="Immunoglobulins"/>
    <property type="match status" value="6"/>
</dbReference>
<dbReference type="GO" id="GO:0009897">
    <property type="term" value="C:external side of plasma membrane"/>
    <property type="evidence" value="ECO:0007669"/>
    <property type="project" value="TreeGrafter"/>
</dbReference>
<organism evidence="4 5">
    <name type="scientific">Poecilia mexicana</name>
    <dbReference type="NCBI Taxonomy" id="48701"/>
    <lineage>
        <taxon>Eukaryota</taxon>
        <taxon>Metazoa</taxon>
        <taxon>Chordata</taxon>
        <taxon>Craniata</taxon>
        <taxon>Vertebrata</taxon>
        <taxon>Euteleostomi</taxon>
        <taxon>Actinopterygii</taxon>
        <taxon>Neopterygii</taxon>
        <taxon>Teleostei</taxon>
        <taxon>Neoteleostei</taxon>
        <taxon>Acanthomorphata</taxon>
        <taxon>Ovalentaria</taxon>
        <taxon>Atherinomorphae</taxon>
        <taxon>Cyprinodontiformes</taxon>
        <taxon>Poeciliidae</taxon>
        <taxon>Poeciliinae</taxon>
        <taxon>Poecilia</taxon>
    </lineage>
</organism>
<proteinExistence type="predicted"/>
<dbReference type="InterPro" id="IPR003599">
    <property type="entry name" value="Ig_sub"/>
</dbReference>
<dbReference type="PANTHER" id="PTHR11481:SF64">
    <property type="entry name" value="FC RECEPTOR-LIKE PROTEIN 4"/>
    <property type="match status" value="1"/>
</dbReference>
<dbReference type="InterPro" id="IPR050488">
    <property type="entry name" value="Ig_Fc_receptor"/>
</dbReference>
<dbReference type="GO" id="GO:0006955">
    <property type="term" value="P:immune response"/>
    <property type="evidence" value="ECO:0007669"/>
    <property type="project" value="TreeGrafter"/>
</dbReference>
<dbReference type="PANTHER" id="PTHR11481">
    <property type="entry name" value="IMMUNOGLOBULIN FC RECEPTOR"/>
    <property type="match status" value="1"/>
</dbReference>
<protein>
    <recommendedName>
        <fullName evidence="3">Ig-like domain-containing protein</fullName>
    </recommendedName>
</protein>
<keyword evidence="5" id="KW-1185">Reference proteome</keyword>
<evidence type="ECO:0000313" key="4">
    <source>
        <dbReference type="Ensembl" id="ENSPMEP00000025508.1"/>
    </source>
</evidence>
<dbReference type="Pfam" id="PF13927">
    <property type="entry name" value="Ig_3"/>
    <property type="match status" value="1"/>
</dbReference>
<dbReference type="InterPro" id="IPR003598">
    <property type="entry name" value="Ig_sub2"/>
</dbReference>
<keyword evidence="2" id="KW-1015">Disulfide bond</keyword>
<evidence type="ECO:0000313" key="5">
    <source>
        <dbReference type="Proteomes" id="UP000261480"/>
    </source>
</evidence>
<dbReference type="InterPro" id="IPR013783">
    <property type="entry name" value="Ig-like_fold"/>
</dbReference>
<dbReference type="Pfam" id="PF13895">
    <property type="entry name" value="Ig_2"/>
    <property type="match status" value="1"/>
</dbReference>